<name>A0A316VPP2_9BASI</name>
<dbReference type="AlphaFoldDB" id="A0A316VPP2"/>
<evidence type="ECO:0000313" key="2">
    <source>
        <dbReference type="Proteomes" id="UP000245783"/>
    </source>
</evidence>
<sequence>MTPHALPFPAPAAAAAAAAAAGGAAAEMRLEATPALLTTLCEERQMRQREIRQACAGRKSNIITFPMAAAAAAAASVNNATASASAGVGVGAEERAAHTLCRLLASVFVVPLCDWKSQSPGESVDCGGMAAISWLMLADAVHALTPTHPPTRSRSQHRAWQ</sequence>
<reference evidence="1 2" key="1">
    <citation type="journal article" date="2018" name="Mol. Biol. Evol.">
        <title>Broad Genomic Sampling Reveals a Smut Pathogenic Ancestry of the Fungal Clade Ustilaginomycotina.</title>
        <authorList>
            <person name="Kijpornyongpan T."/>
            <person name="Mondo S.J."/>
            <person name="Barry K."/>
            <person name="Sandor L."/>
            <person name="Lee J."/>
            <person name="Lipzen A."/>
            <person name="Pangilinan J."/>
            <person name="LaButti K."/>
            <person name="Hainaut M."/>
            <person name="Henrissat B."/>
            <person name="Grigoriev I.V."/>
            <person name="Spatafora J.W."/>
            <person name="Aime M.C."/>
        </authorList>
    </citation>
    <scope>NUCLEOTIDE SEQUENCE [LARGE SCALE GENOMIC DNA]</scope>
    <source>
        <strain evidence="1 2">MCA 4658</strain>
    </source>
</reference>
<proteinExistence type="predicted"/>
<accession>A0A316VPP2</accession>
<dbReference type="GeneID" id="37039184"/>
<dbReference type="InParanoid" id="A0A316VPP2"/>
<gene>
    <name evidence="1" type="ORF">IE81DRAFT_40999</name>
</gene>
<evidence type="ECO:0000313" key="1">
    <source>
        <dbReference type="EMBL" id="PWN39254.1"/>
    </source>
</evidence>
<dbReference type="RefSeq" id="XP_025366414.1">
    <property type="nucleotide sequence ID" value="XM_025517314.1"/>
</dbReference>
<dbReference type="Proteomes" id="UP000245783">
    <property type="component" value="Unassembled WGS sequence"/>
</dbReference>
<organism evidence="1 2">
    <name type="scientific">Ceraceosorus guamensis</name>
    <dbReference type="NCBI Taxonomy" id="1522189"/>
    <lineage>
        <taxon>Eukaryota</taxon>
        <taxon>Fungi</taxon>
        <taxon>Dikarya</taxon>
        <taxon>Basidiomycota</taxon>
        <taxon>Ustilaginomycotina</taxon>
        <taxon>Exobasidiomycetes</taxon>
        <taxon>Ceraceosorales</taxon>
        <taxon>Ceraceosoraceae</taxon>
        <taxon>Ceraceosorus</taxon>
    </lineage>
</organism>
<keyword evidence="2" id="KW-1185">Reference proteome</keyword>
<dbReference type="EMBL" id="KZ819482">
    <property type="protein sequence ID" value="PWN39254.1"/>
    <property type="molecule type" value="Genomic_DNA"/>
</dbReference>
<protein>
    <submittedName>
        <fullName evidence="1">Uncharacterized protein</fullName>
    </submittedName>
</protein>